<dbReference type="AlphaFoldDB" id="A0A1D8PA51"/>
<evidence type="ECO:0008006" key="3">
    <source>
        <dbReference type="Google" id="ProtNLM"/>
    </source>
</evidence>
<evidence type="ECO:0000313" key="2">
    <source>
        <dbReference type="Proteomes" id="UP000176050"/>
    </source>
</evidence>
<evidence type="ECO:0000313" key="1">
    <source>
        <dbReference type="EMBL" id="AOW21391.1"/>
    </source>
</evidence>
<dbReference type="OrthoDB" id="1115172at2"/>
<gene>
    <name evidence="1" type="ORF">LPB138_12195</name>
</gene>
<name>A0A1D8PA51_9FLAO</name>
<dbReference type="KEGG" id="lul:LPB138_12195"/>
<proteinExistence type="predicted"/>
<organism evidence="1 2">
    <name type="scientific">Urechidicola croceus</name>
    <dbReference type="NCBI Taxonomy" id="1850246"/>
    <lineage>
        <taxon>Bacteria</taxon>
        <taxon>Pseudomonadati</taxon>
        <taxon>Bacteroidota</taxon>
        <taxon>Flavobacteriia</taxon>
        <taxon>Flavobacteriales</taxon>
        <taxon>Flavobacteriaceae</taxon>
        <taxon>Urechidicola</taxon>
    </lineage>
</organism>
<dbReference type="RefSeq" id="WP_070237551.1">
    <property type="nucleotide sequence ID" value="NZ_CP017478.1"/>
</dbReference>
<keyword evidence="2" id="KW-1185">Reference proteome</keyword>
<reference evidence="1 2" key="1">
    <citation type="submission" date="2016-10" db="EMBL/GenBank/DDBJ databases">
        <title>Lutibacter sp. LPB0138, isolated from marine gastropod.</title>
        <authorList>
            <person name="Kim E."/>
            <person name="Yi H."/>
        </authorList>
    </citation>
    <scope>NUCLEOTIDE SEQUENCE [LARGE SCALE GENOMIC DNA]</scope>
    <source>
        <strain evidence="1 2">LPB0138</strain>
    </source>
</reference>
<sequence>MENKTNSSNRIVIGVLLALLIGALGYTLYTNSKLNESKAFLEDEKVKIGQDLDEMIAKYDKAISENSALADELKLEREDILLFRDSVKNLKQTNYSIISRYRKKIASLEASNQDLFQQNDSLRISNQFLAGEIDSARVFIQNQTALLDTLTMKNTELANKIGIGAKLLVNSVKAVSMKQRNNGKLVSTSRANRTDALRISFRIAENSLADESKNNALIQVLSPSGDVIHNIGSEILENGEEIAYTDKTDVEYNKEDIDVISLIEVDRKTMSKGIHSVNVFLDGRFVGTSKFDLK</sequence>
<accession>A0A1D8PA51</accession>
<dbReference type="EMBL" id="CP017478">
    <property type="protein sequence ID" value="AOW21391.1"/>
    <property type="molecule type" value="Genomic_DNA"/>
</dbReference>
<dbReference type="STRING" id="1850246.LPB138_12195"/>
<dbReference type="Proteomes" id="UP000176050">
    <property type="component" value="Chromosome"/>
</dbReference>
<protein>
    <recommendedName>
        <fullName evidence="3">Chromosome partitioning protein ParA</fullName>
    </recommendedName>
</protein>